<dbReference type="PANTHER" id="PTHR42847">
    <property type="entry name" value="ALKANESULFONATE MONOOXYGENASE"/>
    <property type="match status" value="1"/>
</dbReference>
<feature type="region of interest" description="Disordered" evidence="5">
    <location>
        <begin position="303"/>
        <end position="323"/>
    </location>
</feature>
<dbReference type="PANTHER" id="PTHR42847:SF8">
    <property type="entry name" value="CONSERVED PROTEIN"/>
    <property type="match status" value="1"/>
</dbReference>
<dbReference type="Pfam" id="PF00296">
    <property type="entry name" value="Bac_luciferase"/>
    <property type="match status" value="1"/>
</dbReference>
<organism evidence="7 8">
    <name type="scientific">Gordonia humi</name>
    <dbReference type="NCBI Taxonomy" id="686429"/>
    <lineage>
        <taxon>Bacteria</taxon>
        <taxon>Bacillati</taxon>
        <taxon>Actinomycetota</taxon>
        <taxon>Actinomycetes</taxon>
        <taxon>Mycobacteriales</taxon>
        <taxon>Gordoniaceae</taxon>
        <taxon>Gordonia</taxon>
    </lineage>
</organism>
<keyword evidence="1" id="KW-0285">Flavoprotein</keyword>
<reference evidence="7 8" key="1">
    <citation type="submission" date="2020-08" db="EMBL/GenBank/DDBJ databases">
        <title>Sequencing the genomes of 1000 actinobacteria strains.</title>
        <authorList>
            <person name="Klenk H.-P."/>
        </authorList>
    </citation>
    <scope>NUCLEOTIDE SEQUENCE [LARGE SCALE GENOMIC DNA]</scope>
    <source>
        <strain evidence="7 8">DSM 45298</strain>
    </source>
</reference>
<feature type="domain" description="Luciferase-like" evidence="6">
    <location>
        <begin position="16"/>
        <end position="199"/>
    </location>
</feature>
<comment type="caution">
    <text evidence="7">The sequence shown here is derived from an EMBL/GenBank/DDBJ whole genome shotgun (WGS) entry which is preliminary data.</text>
</comment>
<protein>
    <submittedName>
        <fullName evidence="7">Alkanesulfonate monooxygenase SsuD/methylene tetrahydromethanopterin reductase-like flavin-dependent oxidoreductase (Luciferase family)</fullName>
    </submittedName>
</protein>
<evidence type="ECO:0000256" key="1">
    <source>
        <dbReference type="ARBA" id="ARBA00022630"/>
    </source>
</evidence>
<keyword evidence="2" id="KW-0288">FMN</keyword>
<keyword evidence="8" id="KW-1185">Reference proteome</keyword>
<dbReference type="SUPFAM" id="SSF51679">
    <property type="entry name" value="Bacterial luciferase-like"/>
    <property type="match status" value="1"/>
</dbReference>
<dbReference type="AlphaFoldDB" id="A0A840EQT4"/>
<dbReference type="EMBL" id="JACIFP010000001">
    <property type="protein sequence ID" value="MBB4135195.1"/>
    <property type="molecule type" value="Genomic_DNA"/>
</dbReference>
<dbReference type="Proteomes" id="UP000551501">
    <property type="component" value="Unassembled WGS sequence"/>
</dbReference>
<evidence type="ECO:0000256" key="4">
    <source>
        <dbReference type="ARBA" id="ARBA00023033"/>
    </source>
</evidence>
<name>A0A840EQT4_9ACTN</name>
<feature type="compositionally biased region" description="Basic and acidic residues" evidence="5">
    <location>
        <begin position="304"/>
        <end position="323"/>
    </location>
</feature>
<evidence type="ECO:0000256" key="5">
    <source>
        <dbReference type="SAM" id="MobiDB-lite"/>
    </source>
</evidence>
<proteinExistence type="predicted"/>
<accession>A0A840EQT4</accession>
<gene>
    <name evidence="7" type="ORF">BKA16_001747</name>
</gene>
<keyword evidence="3" id="KW-0560">Oxidoreductase</keyword>
<dbReference type="GO" id="GO:0008726">
    <property type="term" value="F:alkanesulfonate monooxygenase activity"/>
    <property type="evidence" value="ECO:0007669"/>
    <property type="project" value="TreeGrafter"/>
</dbReference>
<dbReference type="RefSeq" id="WP_183370270.1">
    <property type="nucleotide sequence ID" value="NZ_BAABHL010000034.1"/>
</dbReference>
<sequence>MATDSSFGLFVPQLGMEPDEVLTAAQQAESAGFGSFWLMDHLYTPGAPAVPALESWTMLTAVATATSTLRIGHLVGCNPIRHPAVLAKMAATLDRISAGRLDLGLGWGSVEDEFATFGFDVGTRRERSARLAETIEIVRLMFGGQPFDYAGDHFTLRGAQGSPTPVQPRVPIHIGGGGRRLTMPLVARHADWWNCVGGARPRFDELAPLRGDARISAQYAVGLVTDERMRAKVVERTGRRMPATSWGPPLVGSPEELRAMFLAEAERGVDLMIVRFHDRAEPDTIDVFGREVIAPVQEVIGSARTDRRRDDDTNAEKETQCDH</sequence>
<evidence type="ECO:0000259" key="6">
    <source>
        <dbReference type="Pfam" id="PF00296"/>
    </source>
</evidence>
<dbReference type="Gene3D" id="3.20.20.30">
    <property type="entry name" value="Luciferase-like domain"/>
    <property type="match status" value="1"/>
</dbReference>
<keyword evidence="4 7" id="KW-0503">Monooxygenase</keyword>
<dbReference type="InterPro" id="IPR050172">
    <property type="entry name" value="SsuD_RutA_monooxygenase"/>
</dbReference>
<dbReference type="GO" id="GO:0046306">
    <property type="term" value="P:alkanesulfonate catabolic process"/>
    <property type="evidence" value="ECO:0007669"/>
    <property type="project" value="TreeGrafter"/>
</dbReference>
<evidence type="ECO:0000313" key="8">
    <source>
        <dbReference type="Proteomes" id="UP000551501"/>
    </source>
</evidence>
<dbReference type="InterPro" id="IPR036661">
    <property type="entry name" value="Luciferase-like_sf"/>
</dbReference>
<evidence type="ECO:0000313" key="7">
    <source>
        <dbReference type="EMBL" id="MBB4135195.1"/>
    </source>
</evidence>
<dbReference type="InterPro" id="IPR011251">
    <property type="entry name" value="Luciferase-like_dom"/>
</dbReference>
<evidence type="ECO:0000256" key="3">
    <source>
        <dbReference type="ARBA" id="ARBA00023002"/>
    </source>
</evidence>
<evidence type="ECO:0000256" key="2">
    <source>
        <dbReference type="ARBA" id="ARBA00022643"/>
    </source>
</evidence>